<sequence length="519" mass="58320">SPREGCGPSQNRLERGTLHSQSNDTFGGILLKGTEASNSSGRFLSIMEQLPEELKIILSEMTAKLNNISSLVENFQATGVLSRTPHISKMVKTTQNSAKKEDKPVPEPADPQNPEFKAIPGPQLSTRRRFLSEVDEPQDPQPVWDKEPHFWQGSLTQEIWKFFMDSRQENQHGGKVFSQESKDSGLRYSKPEPQPRHRNSLSDSDDPILIKSPSDLLSDYQEDISEPQFETQESSGRAHEFLNPLFWDSEVPGTSLWQSERFTVPQALQKVRVLKHQELLLAIAVSSFTRHVFTCSQSGIKVWNLMSQVAEDRHPESHLQCDGVQPNRGYLRTCLLSSNSRTLFAGGYNLPGVFVWDLAARSLYEKYQLPCDGLSCQALASTKENMVFAGFTDGTVRIWDLRTQEIVRDLNSPAGAAKCLVIKDDSVWMGGLDACLRCWDLRVAKMSLEYPVQSQVHRKGQWWVSVGMDNLITVHSMPMGAKLFQVPEAAAVRCFDITENSRLIVTGSGDCASIYHIKY</sequence>
<dbReference type="FunCoup" id="F1LXS4">
    <property type="interactions" value="39"/>
</dbReference>
<dbReference type="PROSITE" id="PS50082">
    <property type="entry name" value="WD_REPEATS_2"/>
    <property type="match status" value="1"/>
</dbReference>
<dbReference type="GO" id="GO:0032991">
    <property type="term" value="C:protein-containing complex"/>
    <property type="evidence" value="ECO:0000266"/>
    <property type="project" value="RGD"/>
</dbReference>
<dbReference type="GO" id="GO:0090090">
    <property type="term" value="P:negative regulation of canonical Wnt signaling pathway"/>
    <property type="evidence" value="ECO:0000318"/>
    <property type="project" value="GO_Central"/>
</dbReference>
<evidence type="ECO:0000256" key="1">
    <source>
        <dbReference type="ARBA" id="ARBA00005969"/>
    </source>
</evidence>
<dbReference type="GO" id="GO:0045666">
    <property type="term" value="P:positive regulation of neuron differentiation"/>
    <property type="evidence" value="ECO:0000266"/>
    <property type="project" value="RGD"/>
</dbReference>
<dbReference type="Gene3D" id="2.130.10.10">
    <property type="entry name" value="YVTN repeat-like/Quinoprotein amine dehydrogenase"/>
    <property type="match status" value="1"/>
</dbReference>
<dbReference type="GO" id="GO:0051643">
    <property type="term" value="P:endoplasmic reticulum localization"/>
    <property type="evidence" value="ECO:0000266"/>
    <property type="project" value="RGD"/>
</dbReference>
<organism evidence="4 5">
    <name type="scientific">Rattus norvegicus</name>
    <name type="common">Rat</name>
    <dbReference type="NCBI Taxonomy" id="10116"/>
    <lineage>
        <taxon>Eukaryota</taxon>
        <taxon>Metazoa</taxon>
        <taxon>Chordata</taxon>
        <taxon>Craniata</taxon>
        <taxon>Vertebrata</taxon>
        <taxon>Euteleostomi</taxon>
        <taxon>Mammalia</taxon>
        <taxon>Eutheria</taxon>
        <taxon>Euarchontoglires</taxon>
        <taxon>Glires</taxon>
        <taxon>Rodentia</taxon>
        <taxon>Myomorpha</taxon>
        <taxon>Muroidea</taxon>
        <taxon>Muridae</taxon>
        <taxon>Murinae</taxon>
        <taxon>Rattus</taxon>
    </lineage>
</organism>
<evidence type="ECO:0000256" key="2">
    <source>
        <dbReference type="PROSITE-ProRule" id="PRU00221"/>
    </source>
</evidence>
<dbReference type="GO" id="GO:0005938">
    <property type="term" value="C:cell cortex"/>
    <property type="evidence" value="ECO:0000266"/>
    <property type="project" value="RGD"/>
</dbReference>
<gene>
    <name evidence="4 6" type="primary">Tle6</name>
    <name evidence="6" type="synonym">RGD1561530</name>
</gene>
<keyword evidence="2" id="KW-0853">WD repeat</keyword>
<dbReference type="SUPFAM" id="SSF50998">
    <property type="entry name" value="Quinoprotein alcohol dehydrogenase-like"/>
    <property type="match status" value="1"/>
</dbReference>
<reference evidence="4" key="3">
    <citation type="submission" date="2025-09" db="UniProtKB">
        <authorList>
            <consortium name="Ensembl"/>
        </authorList>
    </citation>
    <scope>IDENTIFICATION</scope>
    <source>
        <strain evidence="4">Brown Norway</strain>
    </source>
</reference>
<dbReference type="GO" id="GO:0140089">
    <property type="term" value="P:protein storage"/>
    <property type="evidence" value="ECO:0000266"/>
    <property type="project" value="RGD"/>
</dbReference>
<name>F1LXS4_RAT</name>
<reference evidence="4" key="1">
    <citation type="submission" date="2024-01" db="EMBL/GenBank/DDBJ databases">
        <title>GRCr8: a new rat reference genome assembly contstructed from accurate long reads and long range scaffolding.</title>
        <authorList>
            <person name="Doris P.A."/>
            <person name="Kalbfleisch T."/>
            <person name="Li K."/>
            <person name="Howe K."/>
            <person name="Wood J."/>
        </authorList>
    </citation>
    <scope>NUCLEOTIDE SEQUENCE [LARGE SCALE GENOMIC DNA]</scope>
    <source>
        <strain evidence="4">Brown Norway</strain>
    </source>
</reference>
<feature type="compositionally biased region" description="Basic and acidic residues" evidence="3">
    <location>
        <begin position="180"/>
        <end position="195"/>
    </location>
</feature>
<dbReference type="GO" id="GO:0007015">
    <property type="term" value="P:actin filament organization"/>
    <property type="evidence" value="ECO:0000266"/>
    <property type="project" value="RGD"/>
</dbReference>
<dbReference type="GO" id="GO:0007284">
    <property type="term" value="P:spermatogonial cell division"/>
    <property type="evidence" value="ECO:0000266"/>
    <property type="project" value="RGD"/>
</dbReference>
<dbReference type="HOGENOM" id="CLU_007612_1_0_1"/>
<dbReference type="AGR" id="RGD:1561530"/>
<dbReference type="GO" id="GO:0000122">
    <property type="term" value="P:negative regulation of transcription by RNA polymerase II"/>
    <property type="evidence" value="ECO:0000266"/>
    <property type="project" value="RGD"/>
</dbReference>
<proteinExistence type="inferred from homology"/>
<dbReference type="Ensembl" id="ENSRNOT00000008360.10">
    <property type="protein sequence ID" value="ENSRNOP00000008360.9"/>
    <property type="gene ID" value="ENSRNOG00000006350.10"/>
</dbReference>
<accession>F1LXS4</accession>
<dbReference type="GO" id="GO:0040019">
    <property type="term" value="P:positive regulation of embryonic development"/>
    <property type="evidence" value="ECO:0000266"/>
    <property type="project" value="RGD"/>
</dbReference>
<dbReference type="InParanoid" id="F1LXS4"/>
<dbReference type="GO" id="GO:0060136">
    <property type="term" value="P:embryonic process involved in female pregnancy"/>
    <property type="evidence" value="ECO:0000266"/>
    <property type="project" value="RGD"/>
</dbReference>
<dbReference type="GO" id="GO:0005634">
    <property type="term" value="C:nucleus"/>
    <property type="evidence" value="ECO:0000266"/>
    <property type="project" value="RGD"/>
</dbReference>
<dbReference type="GeneTree" id="ENSGT01030000234519"/>
<dbReference type="GO" id="GO:0007283">
    <property type="term" value="P:spermatogenesis"/>
    <property type="evidence" value="ECO:0000266"/>
    <property type="project" value="RGD"/>
</dbReference>
<dbReference type="GO" id="GO:0097225">
    <property type="term" value="C:sperm midpiece"/>
    <property type="evidence" value="ECO:0000266"/>
    <property type="project" value="RGD"/>
</dbReference>
<evidence type="ECO:0000313" key="5">
    <source>
        <dbReference type="Proteomes" id="UP000002494"/>
    </source>
</evidence>
<feature type="region of interest" description="Disordered" evidence="3">
    <location>
        <begin position="1"/>
        <end position="26"/>
    </location>
</feature>
<keyword evidence="5" id="KW-1185">Reference proteome</keyword>
<comment type="similarity">
    <text evidence="1">Belongs to the WD repeat Groucho/TLE family.</text>
</comment>
<dbReference type="Pfam" id="PF00400">
    <property type="entry name" value="WD40"/>
    <property type="match status" value="1"/>
</dbReference>
<feature type="region of interest" description="Disordered" evidence="3">
    <location>
        <begin position="93"/>
        <end position="123"/>
    </location>
</feature>
<protein>
    <submittedName>
        <fullName evidence="4">TLE family member 6, subcortical maternal complex member</fullName>
    </submittedName>
</protein>
<dbReference type="InterPro" id="IPR015943">
    <property type="entry name" value="WD40/YVTN_repeat-like_dom_sf"/>
</dbReference>
<dbReference type="GO" id="GO:0106333">
    <property type="term" value="C:subcortical maternal complex"/>
    <property type="evidence" value="ECO:0000266"/>
    <property type="project" value="RGD"/>
</dbReference>
<dbReference type="GO" id="GO:0044725">
    <property type="term" value="P:epigenetic programming in the zygotic pronuclei"/>
    <property type="evidence" value="ECO:0000266"/>
    <property type="project" value="RGD"/>
</dbReference>
<dbReference type="GO" id="GO:0030317">
    <property type="term" value="P:flagellated sperm motility"/>
    <property type="evidence" value="ECO:0000266"/>
    <property type="project" value="RGD"/>
</dbReference>
<dbReference type="InterPro" id="IPR009146">
    <property type="entry name" value="Groucho_enhance"/>
</dbReference>
<evidence type="ECO:0000313" key="6">
    <source>
        <dbReference type="RGD" id="1561530"/>
    </source>
</evidence>
<dbReference type="PRINTS" id="PR01850">
    <property type="entry name" value="GROUCHOFAMLY"/>
</dbReference>
<dbReference type="GO" id="GO:0140095">
    <property type="term" value="C:cytoplasmic lattice"/>
    <property type="evidence" value="ECO:0000266"/>
    <property type="project" value="RGD"/>
</dbReference>
<dbReference type="eggNOG" id="KOG0639">
    <property type="taxonomic scope" value="Eukaryota"/>
</dbReference>
<reference evidence="4" key="2">
    <citation type="submission" date="2025-08" db="UniProtKB">
        <authorList>
            <consortium name="Ensembl"/>
        </authorList>
    </citation>
    <scope>IDENTIFICATION</scope>
    <source>
        <strain evidence="4">Brown Norway</strain>
    </source>
</reference>
<dbReference type="InterPro" id="IPR001680">
    <property type="entry name" value="WD40_rpt"/>
</dbReference>
<dbReference type="GO" id="GO:0051293">
    <property type="term" value="P:establishment of spindle localization"/>
    <property type="evidence" value="ECO:0000266"/>
    <property type="project" value="RGD"/>
</dbReference>
<dbReference type="SMART" id="SM00320">
    <property type="entry name" value="WD40"/>
    <property type="match status" value="5"/>
</dbReference>
<dbReference type="GO" id="GO:0003714">
    <property type="term" value="F:transcription corepressor activity"/>
    <property type="evidence" value="ECO:0000318"/>
    <property type="project" value="GO_Central"/>
</dbReference>
<dbReference type="PaxDb" id="10116-ENSRNOP00000008360"/>
<dbReference type="RGD" id="1561530">
    <property type="gene designation" value="Tle6"/>
</dbReference>
<feature type="region of interest" description="Disordered" evidence="3">
    <location>
        <begin position="171"/>
        <end position="208"/>
    </location>
</feature>
<dbReference type="PANTHER" id="PTHR10814:SF2">
    <property type="entry name" value="TRANSDUCIN-LIKE ENHANCER PROTEIN 6"/>
    <property type="match status" value="1"/>
</dbReference>
<evidence type="ECO:0000256" key="3">
    <source>
        <dbReference type="SAM" id="MobiDB-lite"/>
    </source>
</evidence>
<dbReference type="GO" id="GO:0005737">
    <property type="term" value="C:cytoplasm"/>
    <property type="evidence" value="ECO:0000266"/>
    <property type="project" value="RGD"/>
</dbReference>
<dbReference type="InterPro" id="IPR011047">
    <property type="entry name" value="Quinoprotein_ADH-like_sf"/>
</dbReference>
<dbReference type="GO" id="GO:0005667">
    <property type="term" value="C:transcription regulator complex"/>
    <property type="evidence" value="ECO:0000318"/>
    <property type="project" value="GO_Central"/>
</dbReference>
<dbReference type="GO" id="GO:0140094">
    <property type="term" value="F:structural constituent of cytoplasmic lattice"/>
    <property type="evidence" value="ECO:0000266"/>
    <property type="project" value="RGD"/>
</dbReference>
<dbReference type="STRING" id="10116.ENSRNOP00000008360"/>
<dbReference type="GO" id="GO:0051646">
    <property type="term" value="P:mitochondrion localization"/>
    <property type="evidence" value="ECO:0000266"/>
    <property type="project" value="RGD"/>
</dbReference>
<feature type="repeat" description="WD" evidence="2">
    <location>
        <begin position="385"/>
        <end position="409"/>
    </location>
</feature>
<dbReference type="VEuPathDB" id="HostDB:ENSRNOG00000006350"/>
<dbReference type="GO" id="GO:0050769">
    <property type="term" value="P:positive regulation of neurogenesis"/>
    <property type="evidence" value="ECO:0000266"/>
    <property type="project" value="RGD"/>
</dbReference>
<dbReference type="Bgee" id="ENSRNOG00000006350">
    <property type="expression patterns" value="Expressed in pancreas and 10 other cell types or tissues"/>
</dbReference>
<evidence type="ECO:0000313" key="4">
    <source>
        <dbReference type="Ensembl" id="ENSRNOP00000008360.9"/>
    </source>
</evidence>
<dbReference type="GO" id="GO:0051302">
    <property type="term" value="P:regulation of cell division"/>
    <property type="evidence" value="ECO:0000266"/>
    <property type="project" value="RGD"/>
</dbReference>
<dbReference type="Proteomes" id="UP000002494">
    <property type="component" value="Chromosome 7"/>
</dbReference>
<dbReference type="PANTHER" id="PTHR10814">
    <property type="entry name" value="TRANSDUCIN-LIKE ENHANCER PROTEIN"/>
    <property type="match status" value="1"/>
</dbReference>
<dbReference type="AlphaFoldDB" id="F1LXS4"/>